<dbReference type="RefSeq" id="WP_021167782.1">
    <property type="nucleotide sequence ID" value="NZ_CTRP01000012.1"/>
</dbReference>
<feature type="binding site" evidence="7 9">
    <location>
        <begin position="47"/>
        <end position="48"/>
    </location>
    <ligand>
        <name>3-methyl-2-oxobutanoate</name>
        <dbReference type="ChEBI" id="CHEBI:11851"/>
    </ligand>
</feature>
<feature type="active site" description="Proton acceptor" evidence="7 8">
    <location>
        <position position="185"/>
    </location>
</feature>
<keyword evidence="7 10" id="KW-0479">Metal-binding</keyword>
<evidence type="ECO:0000313" key="11">
    <source>
        <dbReference type="EMBL" id="CQR72968.1"/>
    </source>
</evidence>
<dbReference type="PIRSF" id="PIRSF000388">
    <property type="entry name" value="Pantoate_hydroxy_MeTrfase"/>
    <property type="match status" value="1"/>
</dbReference>
<dbReference type="GO" id="GO:0005737">
    <property type="term" value="C:cytoplasm"/>
    <property type="evidence" value="ECO:0007669"/>
    <property type="project" value="UniProtKB-SubCell"/>
</dbReference>
<comment type="catalytic activity">
    <reaction evidence="7">
        <text>(6R)-5,10-methylene-5,6,7,8-tetrahydrofolate + 3-methyl-2-oxobutanoate + H2O = 2-dehydropantoate + (6S)-5,6,7,8-tetrahydrofolate</text>
        <dbReference type="Rhea" id="RHEA:11824"/>
        <dbReference type="ChEBI" id="CHEBI:11561"/>
        <dbReference type="ChEBI" id="CHEBI:11851"/>
        <dbReference type="ChEBI" id="CHEBI:15377"/>
        <dbReference type="ChEBI" id="CHEBI:15636"/>
        <dbReference type="ChEBI" id="CHEBI:57453"/>
        <dbReference type="EC" id="2.1.2.11"/>
    </reaction>
</comment>
<name>A0A0U1KZY1_9FIRM</name>
<dbReference type="InterPro" id="IPR015813">
    <property type="entry name" value="Pyrv/PenolPyrv_kinase-like_dom"/>
</dbReference>
<proteinExistence type="inferred from homology"/>
<dbReference type="GO" id="GO:0008168">
    <property type="term" value="F:methyltransferase activity"/>
    <property type="evidence" value="ECO:0007669"/>
    <property type="project" value="UniProtKB-KW"/>
</dbReference>
<evidence type="ECO:0000256" key="9">
    <source>
        <dbReference type="PIRSR" id="PIRSR000388-2"/>
    </source>
</evidence>
<dbReference type="EMBL" id="CTRP01000012">
    <property type="protein sequence ID" value="CQR72968.1"/>
    <property type="molecule type" value="Genomic_DNA"/>
</dbReference>
<evidence type="ECO:0000256" key="2">
    <source>
        <dbReference type="ARBA" id="ARBA00008676"/>
    </source>
</evidence>
<dbReference type="FunFam" id="3.20.20.60:FF:000003">
    <property type="entry name" value="3-methyl-2-oxobutanoate hydroxymethyltransferase"/>
    <property type="match status" value="1"/>
</dbReference>
<dbReference type="EC" id="2.1.2.11" evidence="7"/>
<evidence type="ECO:0000256" key="10">
    <source>
        <dbReference type="PIRSR" id="PIRSR000388-3"/>
    </source>
</evidence>
<comment type="similarity">
    <text evidence="2 7">Belongs to the PanB family.</text>
</comment>
<keyword evidence="7 10" id="KW-0460">Magnesium</keyword>
<dbReference type="CDD" id="cd06557">
    <property type="entry name" value="KPHMT-like"/>
    <property type="match status" value="1"/>
</dbReference>
<dbReference type="Pfam" id="PF02548">
    <property type="entry name" value="Pantoate_transf"/>
    <property type="match status" value="1"/>
</dbReference>
<dbReference type="UniPathway" id="UPA00028">
    <property type="reaction ID" value="UER00003"/>
</dbReference>
<protein>
    <recommendedName>
        <fullName evidence="7">3-methyl-2-oxobutanoate hydroxymethyltransferase</fullName>
        <ecNumber evidence="7">2.1.2.11</ecNumber>
    </recommendedName>
    <alternativeName>
        <fullName evidence="7">Ketopantoate hydroxymethyltransferase</fullName>
        <shortName evidence="7">KPHMT</shortName>
    </alternativeName>
</protein>
<dbReference type="AlphaFoldDB" id="A0A0U1KZY1"/>
<dbReference type="NCBIfam" id="TIGR00222">
    <property type="entry name" value="panB"/>
    <property type="match status" value="1"/>
</dbReference>
<feature type="binding site" evidence="7 10">
    <location>
        <position position="118"/>
    </location>
    <ligand>
        <name>Mg(2+)</name>
        <dbReference type="ChEBI" id="CHEBI:18420"/>
    </ligand>
</feature>
<dbReference type="NCBIfam" id="NF001452">
    <property type="entry name" value="PRK00311.1"/>
    <property type="match status" value="1"/>
</dbReference>
<feature type="binding site" evidence="7 9">
    <location>
        <position position="116"/>
    </location>
    <ligand>
        <name>3-methyl-2-oxobutanoate</name>
        <dbReference type="ChEBI" id="CHEBI:11851"/>
    </ligand>
</feature>
<dbReference type="Proteomes" id="UP000049855">
    <property type="component" value="Unassembled WGS sequence"/>
</dbReference>
<gene>
    <name evidence="7" type="primary">panB</name>
    <name evidence="11" type="ORF">SpAn4DRAFT_2200</name>
</gene>
<keyword evidence="5 7" id="KW-0808">Transferase</keyword>
<sequence length="278" mass="29905">MSHNKITTSVLRQYKSEGRAITMLTAYDYSMAKLLDEAGVDMLLVGDSLGNVILGYDSTLPVTMEDMLHHVKAVCRGTKRAMVVADMPFMSYQVSIKKAVKNAGRLLQEGGAQAVKLEGGTAMADTVKAIVTAGIPVVGHLGLTPQSVNQLGGFKVQARDEQTAQTLLDDARALEAAGTFALVLECIPDGLARRVCEAVAIPTIGIGAGAACDGQVLVSHDLLGLHSGFTPKFAKKYANLHQEIKAAVEMYIKEVQERQFPAPEYSFKMADTMLEKLY</sequence>
<evidence type="ECO:0000256" key="4">
    <source>
        <dbReference type="ARBA" id="ARBA00022655"/>
    </source>
</evidence>
<dbReference type="GO" id="GO:0003864">
    <property type="term" value="F:3-methyl-2-oxobutanoate hydroxymethyltransferase activity"/>
    <property type="evidence" value="ECO:0007669"/>
    <property type="project" value="UniProtKB-UniRule"/>
</dbReference>
<dbReference type="InterPro" id="IPR003700">
    <property type="entry name" value="Pantoate_hydroxy_MeTrfase"/>
</dbReference>
<evidence type="ECO:0000256" key="5">
    <source>
        <dbReference type="ARBA" id="ARBA00022679"/>
    </source>
</evidence>
<dbReference type="GO" id="GO:0015940">
    <property type="term" value="P:pantothenate biosynthetic process"/>
    <property type="evidence" value="ECO:0007669"/>
    <property type="project" value="UniProtKB-UniRule"/>
</dbReference>
<dbReference type="InterPro" id="IPR040442">
    <property type="entry name" value="Pyrv_kinase-like_dom_sf"/>
</dbReference>
<dbReference type="SUPFAM" id="SSF51621">
    <property type="entry name" value="Phosphoenolpyruvate/pyruvate domain"/>
    <property type="match status" value="1"/>
</dbReference>
<comment type="cofactor">
    <cofactor evidence="7 10">
        <name>Mg(2+)</name>
        <dbReference type="ChEBI" id="CHEBI:18420"/>
    </cofactor>
    <text evidence="7 10">Binds 1 Mg(2+) ion per subunit.</text>
</comment>
<evidence type="ECO:0000256" key="8">
    <source>
        <dbReference type="PIRSR" id="PIRSR000388-1"/>
    </source>
</evidence>
<evidence type="ECO:0000256" key="7">
    <source>
        <dbReference type="HAMAP-Rule" id="MF_00156"/>
    </source>
</evidence>
<dbReference type="Gene3D" id="3.20.20.60">
    <property type="entry name" value="Phosphoenolpyruvate-binding domains"/>
    <property type="match status" value="1"/>
</dbReference>
<evidence type="ECO:0000256" key="1">
    <source>
        <dbReference type="ARBA" id="ARBA00005033"/>
    </source>
</evidence>
<comment type="function">
    <text evidence="6 7">Catalyzes the reversible reaction in which hydroxymethyl group from 5,10-methylenetetrahydrofolate is transferred onto alpha-ketoisovalerate to form ketopantoate.</text>
</comment>
<feature type="binding site" evidence="7 9">
    <location>
        <position position="86"/>
    </location>
    <ligand>
        <name>3-methyl-2-oxobutanoate</name>
        <dbReference type="ChEBI" id="CHEBI:11851"/>
    </ligand>
</feature>
<organism evidence="11 12">
    <name type="scientific">Sporomusa ovata</name>
    <dbReference type="NCBI Taxonomy" id="2378"/>
    <lineage>
        <taxon>Bacteria</taxon>
        <taxon>Bacillati</taxon>
        <taxon>Bacillota</taxon>
        <taxon>Negativicutes</taxon>
        <taxon>Selenomonadales</taxon>
        <taxon>Sporomusaceae</taxon>
        <taxon>Sporomusa</taxon>
    </lineage>
</organism>
<evidence type="ECO:0000313" key="12">
    <source>
        <dbReference type="Proteomes" id="UP000049855"/>
    </source>
</evidence>
<comment type="pathway">
    <text evidence="1 7">Cofactor biosynthesis; (R)-pantothenate biosynthesis; (R)-pantoate from 3-methyl-2-oxobutanoate: step 1/2.</text>
</comment>
<dbReference type="PANTHER" id="PTHR20881">
    <property type="entry name" value="3-METHYL-2-OXOBUTANOATE HYDROXYMETHYLTRANSFERASE"/>
    <property type="match status" value="1"/>
</dbReference>
<dbReference type="PANTHER" id="PTHR20881:SF0">
    <property type="entry name" value="3-METHYL-2-OXOBUTANOATE HYDROXYMETHYLTRANSFERASE"/>
    <property type="match status" value="1"/>
</dbReference>
<dbReference type="HAMAP" id="MF_00156">
    <property type="entry name" value="PanB"/>
    <property type="match status" value="1"/>
</dbReference>
<reference evidence="12" key="1">
    <citation type="submission" date="2015-03" db="EMBL/GenBank/DDBJ databases">
        <authorList>
            <person name="Nijsse Bart"/>
        </authorList>
    </citation>
    <scope>NUCLEOTIDE SEQUENCE [LARGE SCALE GENOMIC DNA]</scope>
</reference>
<feature type="binding site" evidence="7 10">
    <location>
        <position position="47"/>
    </location>
    <ligand>
        <name>Mg(2+)</name>
        <dbReference type="ChEBI" id="CHEBI:18420"/>
    </ligand>
</feature>
<comment type="subunit">
    <text evidence="3 7">Homodecamer; pentamer of dimers.</text>
</comment>
<keyword evidence="7" id="KW-0963">Cytoplasm</keyword>
<dbReference type="GO" id="GO:0000287">
    <property type="term" value="F:magnesium ion binding"/>
    <property type="evidence" value="ECO:0007669"/>
    <property type="project" value="TreeGrafter"/>
</dbReference>
<accession>A0A0U1KZY1</accession>
<keyword evidence="12" id="KW-1185">Reference proteome</keyword>
<dbReference type="GO" id="GO:0032259">
    <property type="term" value="P:methylation"/>
    <property type="evidence" value="ECO:0007669"/>
    <property type="project" value="UniProtKB-KW"/>
</dbReference>
<feature type="binding site" evidence="7 10">
    <location>
        <position position="86"/>
    </location>
    <ligand>
        <name>Mg(2+)</name>
        <dbReference type="ChEBI" id="CHEBI:18420"/>
    </ligand>
</feature>
<keyword evidence="11" id="KW-0489">Methyltransferase</keyword>
<keyword evidence="4 7" id="KW-0566">Pantothenate biosynthesis</keyword>
<evidence type="ECO:0000256" key="6">
    <source>
        <dbReference type="ARBA" id="ARBA00056497"/>
    </source>
</evidence>
<evidence type="ECO:0000256" key="3">
    <source>
        <dbReference type="ARBA" id="ARBA00011424"/>
    </source>
</evidence>
<comment type="subcellular location">
    <subcellularLocation>
        <location evidence="7">Cytoplasm</location>
    </subcellularLocation>
</comment>